<sequence length="93" mass="10820">MATLNKTRPSCARVKVEVDIMGEFPTRINVGMRKKTGEVVEKWVPIKYDYVPKYCKTCKLQGHNERECFVIHPELYPKEEKEVVVVAHGTKKR</sequence>
<dbReference type="PANTHER" id="PTHR31286:SF179">
    <property type="entry name" value="RNASE H TYPE-1 DOMAIN-CONTAINING PROTEIN"/>
    <property type="match status" value="1"/>
</dbReference>
<proteinExistence type="predicted"/>
<protein>
    <submittedName>
        <fullName evidence="1">Uncharacterized protein</fullName>
    </submittedName>
</protein>
<reference evidence="1 2" key="1">
    <citation type="submission" date="2023-10" db="EMBL/GenBank/DDBJ databases">
        <title>Genome-Wide Identification Analysis in wild type Solanum Pinnatisectum Reveals Some Genes Defensing Phytophthora Infestans.</title>
        <authorList>
            <person name="Sun C."/>
        </authorList>
    </citation>
    <scope>NUCLEOTIDE SEQUENCE [LARGE SCALE GENOMIC DNA]</scope>
    <source>
        <strain evidence="1">LQN</strain>
        <tissue evidence="1">Leaf</tissue>
    </source>
</reference>
<name>A0AAV9L055_9SOLN</name>
<evidence type="ECO:0000313" key="2">
    <source>
        <dbReference type="Proteomes" id="UP001311915"/>
    </source>
</evidence>
<keyword evidence="2" id="KW-1185">Reference proteome</keyword>
<dbReference type="AlphaFoldDB" id="A0AAV9L055"/>
<accession>A0AAV9L055</accession>
<organism evidence="1 2">
    <name type="scientific">Solanum pinnatisectum</name>
    <name type="common">tansyleaf nightshade</name>
    <dbReference type="NCBI Taxonomy" id="50273"/>
    <lineage>
        <taxon>Eukaryota</taxon>
        <taxon>Viridiplantae</taxon>
        <taxon>Streptophyta</taxon>
        <taxon>Embryophyta</taxon>
        <taxon>Tracheophyta</taxon>
        <taxon>Spermatophyta</taxon>
        <taxon>Magnoliopsida</taxon>
        <taxon>eudicotyledons</taxon>
        <taxon>Gunneridae</taxon>
        <taxon>Pentapetalae</taxon>
        <taxon>asterids</taxon>
        <taxon>lamiids</taxon>
        <taxon>Solanales</taxon>
        <taxon>Solanaceae</taxon>
        <taxon>Solanoideae</taxon>
        <taxon>Solaneae</taxon>
        <taxon>Solanum</taxon>
    </lineage>
</organism>
<comment type="caution">
    <text evidence="1">The sequence shown here is derived from an EMBL/GenBank/DDBJ whole genome shotgun (WGS) entry which is preliminary data.</text>
</comment>
<evidence type="ECO:0000313" key="1">
    <source>
        <dbReference type="EMBL" id="KAK4718618.1"/>
    </source>
</evidence>
<gene>
    <name evidence="1" type="ORF">R3W88_016956</name>
</gene>
<dbReference type="Proteomes" id="UP001311915">
    <property type="component" value="Unassembled WGS sequence"/>
</dbReference>
<dbReference type="EMBL" id="JAWPEI010000008">
    <property type="protein sequence ID" value="KAK4718618.1"/>
    <property type="molecule type" value="Genomic_DNA"/>
</dbReference>
<dbReference type="PANTHER" id="PTHR31286">
    <property type="entry name" value="GLYCINE-RICH CELL WALL STRUCTURAL PROTEIN 1.8-LIKE"/>
    <property type="match status" value="1"/>
</dbReference>
<dbReference type="InterPro" id="IPR040256">
    <property type="entry name" value="At4g02000-like"/>
</dbReference>